<comment type="caution">
    <text evidence="2">The sequence shown here is derived from an EMBL/GenBank/DDBJ whole genome shotgun (WGS) entry which is preliminary data.</text>
</comment>
<reference evidence="2 3" key="1">
    <citation type="journal article" date="2019" name="Sci. Rep.">
        <title>Orb-weaving spider Araneus ventricosus genome elucidates the spidroin gene catalogue.</title>
        <authorList>
            <person name="Kono N."/>
            <person name="Nakamura H."/>
            <person name="Ohtoshi R."/>
            <person name="Moran D.A.P."/>
            <person name="Shinohara A."/>
            <person name="Yoshida Y."/>
            <person name="Fujiwara M."/>
            <person name="Mori M."/>
            <person name="Tomita M."/>
            <person name="Arakawa K."/>
        </authorList>
    </citation>
    <scope>NUCLEOTIDE SEQUENCE [LARGE SCALE GENOMIC DNA]</scope>
</reference>
<keyword evidence="3" id="KW-1185">Reference proteome</keyword>
<dbReference type="InterPro" id="IPR001496">
    <property type="entry name" value="SOCS_box"/>
</dbReference>
<dbReference type="InterPro" id="IPR036036">
    <property type="entry name" value="SOCS_box-like_dom_sf"/>
</dbReference>
<dbReference type="SMART" id="SM00969">
    <property type="entry name" value="SOCS_box"/>
    <property type="match status" value="1"/>
</dbReference>
<protein>
    <recommendedName>
        <fullName evidence="1">SOCS box domain-containing protein</fullName>
    </recommendedName>
</protein>
<evidence type="ECO:0000313" key="3">
    <source>
        <dbReference type="Proteomes" id="UP000499080"/>
    </source>
</evidence>
<gene>
    <name evidence="2" type="ORF">AVEN_154648_1</name>
</gene>
<name>A0A4Y2VRK4_ARAVE</name>
<evidence type="ECO:0000259" key="1">
    <source>
        <dbReference type="PROSITE" id="PS50225"/>
    </source>
</evidence>
<dbReference type="Gene3D" id="1.10.750.20">
    <property type="entry name" value="SOCS box"/>
    <property type="match status" value="1"/>
</dbReference>
<dbReference type="GO" id="GO:0035556">
    <property type="term" value="P:intracellular signal transduction"/>
    <property type="evidence" value="ECO:0007669"/>
    <property type="project" value="InterPro"/>
</dbReference>
<dbReference type="CDD" id="cd03716">
    <property type="entry name" value="SOCS_ASB_like"/>
    <property type="match status" value="1"/>
</dbReference>
<organism evidence="2 3">
    <name type="scientific">Araneus ventricosus</name>
    <name type="common">Orbweaver spider</name>
    <name type="synonym">Epeira ventricosa</name>
    <dbReference type="NCBI Taxonomy" id="182803"/>
    <lineage>
        <taxon>Eukaryota</taxon>
        <taxon>Metazoa</taxon>
        <taxon>Ecdysozoa</taxon>
        <taxon>Arthropoda</taxon>
        <taxon>Chelicerata</taxon>
        <taxon>Arachnida</taxon>
        <taxon>Araneae</taxon>
        <taxon>Araneomorphae</taxon>
        <taxon>Entelegynae</taxon>
        <taxon>Araneoidea</taxon>
        <taxon>Araneidae</taxon>
        <taxon>Araneus</taxon>
    </lineage>
</organism>
<dbReference type="Proteomes" id="UP000499080">
    <property type="component" value="Unassembled WGS sequence"/>
</dbReference>
<accession>A0A4Y2VRK4</accession>
<sequence length="123" mass="14312">MLDILRLQVLHRTEYDIEISGRFMPKPVHKALAEMWRSIPDALLSQKEMAFIITKNPDFSIEELQSTYERIVGPYPSEPTPRSLTHYCRIAIRKVMAFNLQLPHGISKLDLPATLLSFLRLEY</sequence>
<feature type="domain" description="SOCS box" evidence="1">
    <location>
        <begin position="70"/>
        <end position="123"/>
    </location>
</feature>
<dbReference type="SUPFAM" id="SSF158235">
    <property type="entry name" value="SOCS box-like"/>
    <property type="match status" value="1"/>
</dbReference>
<dbReference type="AlphaFoldDB" id="A0A4Y2VRK4"/>
<dbReference type="Pfam" id="PF07525">
    <property type="entry name" value="SOCS_box"/>
    <property type="match status" value="1"/>
</dbReference>
<proteinExistence type="predicted"/>
<dbReference type="PROSITE" id="PS50225">
    <property type="entry name" value="SOCS"/>
    <property type="match status" value="1"/>
</dbReference>
<evidence type="ECO:0000313" key="2">
    <source>
        <dbReference type="EMBL" id="GBO27281.1"/>
    </source>
</evidence>
<dbReference type="EMBL" id="BGPR01050260">
    <property type="protein sequence ID" value="GBO27281.1"/>
    <property type="molecule type" value="Genomic_DNA"/>
</dbReference>